<keyword evidence="2" id="KW-1185">Reference proteome</keyword>
<accession>A0ACB7P2E7</accession>
<organism evidence="1 2">
    <name type="scientific">Chaetomium tenue</name>
    <dbReference type="NCBI Taxonomy" id="1854479"/>
    <lineage>
        <taxon>Eukaryota</taxon>
        <taxon>Fungi</taxon>
        <taxon>Dikarya</taxon>
        <taxon>Ascomycota</taxon>
        <taxon>Pezizomycotina</taxon>
        <taxon>Sordariomycetes</taxon>
        <taxon>Sordariomycetidae</taxon>
        <taxon>Sordariales</taxon>
        <taxon>Chaetomiaceae</taxon>
        <taxon>Chaetomium</taxon>
    </lineage>
</organism>
<protein>
    <submittedName>
        <fullName evidence="1">Uncharacterized protein</fullName>
    </submittedName>
</protein>
<dbReference type="EMBL" id="JAGIZQ010000005">
    <property type="protein sequence ID" value="KAH6628092.1"/>
    <property type="molecule type" value="Genomic_DNA"/>
</dbReference>
<evidence type="ECO:0000313" key="1">
    <source>
        <dbReference type="EMBL" id="KAH6628092.1"/>
    </source>
</evidence>
<sequence>MNFIQRKHKPRPFAANSTGRTRGTLNLGARTGRVQVYEAIGEARDIFVEKISKAIVSYLNDHNDKLQSSVHFVDLSLFMMGKSPNRTKPIVMFVSDDKQTRTDAFRMIKNSGVMDDYPDFGLGEMELKAEFENLQFLLSDDQTEPASSQTTVDRPPSGSFLVPKEFIEVFGTNTGLWEEQRLEVRIQDGWTTNARRAVGGGVVSCRGVYMLHSVDHFLPTTRPGKESIRNPSRVFDANEVDGQVLGLSDDDEEDDDELADITSHGSASPATSDCRMFSGSSLGYDDRESSVSSSGSLEDQDTRAHSPDLPSPSETLTASGGQSFETATNRSYSARIGDVIWRSTLLDSAFIRIDTAVNEAGGSQFPGKVIPLESYQNHIEVVPSDTEVKIYTPDGVVDGMLSAAPSFIRLPGSKVFQEVYVAKLNKPLSQGDSGSWIKNPVTGKLFGHVIAGSTTTGLVLLVPAAKVFAAAFAAFSAPEEKLRPRTRNVGCSFCRMRKIKCDGALPSCRNCVRFERECAYSANSEPPQNGLYHEWTNSTKEGNSTQPTVIKAIPETFESHVPVTGKDVVYGDVNGLAGPEFMSMSLGGRKGRFSGGHTDRDREGHRNSMFGLSNEQVMQAELLSPTTGNRIIIPALFSRDWTGCFVSADLAESAGCQINPVPTQHATKITPFGVIAATGMTTSWVAFAEHVVFLSLLVFDNPPPGLSETGIIIGRDIIERLPVSNEPSLVVESDTGPPLQGMYTSGRRVPATELPLVPRPDRQARSPA</sequence>
<reference evidence="1 2" key="1">
    <citation type="journal article" date="2021" name="Nat. Commun.">
        <title>Genetic determinants of endophytism in the Arabidopsis root mycobiome.</title>
        <authorList>
            <person name="Mesny F."/>
            <person name="Miyauchi S."/>
            <person name="Thiergart T."/>
            <person name="Pickel B."/>
            <person name="Atanasova L."/>
            <person name="Karlsson M."/>
            <person name="Huettel B."/>
            <person name="Barry K.W."/>
            <person name="Haridas S."/>
            <person name="Chen C."/>
            <person name="Bauer D."/>
            <person name="Andreopoulos W."/>
            <person name="Pangilinan J."/>
            <person name="LaButti K."/>
            <person name="Riley R."/>
            <person name="Lipzen A."/>
            <person name="Clum A."/>
            <person name="Drula E."/>
            <person name="Henrissat B."/>
            <person name="Kohler A."/>
            <person name="Grigoriev I.V."/>
            <person name="Martin F.M."/>
            <person name="Hacquard S."/>
        </authorList>
    </citation>
    <scope>NUCLEOTIDE SEQUENCE [LARGE SCALE GENOMIC DNA]</scope>
    <source>
        <strain evidence="1 2">MPI-SDFR-AT-0079</strain>
    </source>
</reference>
<name>A0ACB7P2E7_9PEZI</name>
<dbReference type="Proteomes" id="UP000724584">
    <property type="component" value="Unassembled WGS sequence"/>
</dbReference>
<evidence type="ECO:0000313" key="2">
    <source>
        <dbReference type="Proteomes" id="UP000724584"/>
    </source>
</evidence>
<proteinExistence type="predicted"/>
<gene>
    <name evidence="1" type="ORF">F5144DRAFT_577983</name>
</gene>
<comment type="caution">
    <text evidence="1">The sequence shown here is derived from an EMBL/GenBank/DDBJ whole genome shotgun (WGS) entry which is preliminary data.</text>
</comment>